<keyword evidence="2" id="KW-0805">Transcription regulation</keyword>
<evidence type="ECO:0000259" key="8">
    <source>
        <dbReference type="Pfam" id="PF08281"/>
    </source>
</evidence>
<evidence type="ECO:0000256" key="1">
    <source>
        <dbReference type="ARBA" id="ARBA00010641"/>
    </source>
</evidence>
<dbReference type="GO" id="GO:0003677">
    <property type="term" value="F:DNA binding"/>
    <property type="evidence" value="ECO:0007669"/>
    <property type="project" value="UniProtKB-KW"/>
</dbReference>
<dbReference type="NCBIfam" id="TIGR02937">
    <property type="entry name" value="sigma70-ECF"/>
    <property type="match status" value="1"/>
</dbReference>
<feature type="domain" description="RNA polymerase sigma factor 70 region 4 type 2" evidence="8">
    <location>
        <begin position="152"/>
        <end position="201"/>
    </location>
</feature>
<feature type="domain" description="RNA polymerase sigma-70 region 2" evidence="7">
    <location>
        <begin position="55"/>
        <end position="118"/>
    </location>
</feature>
<dbReference type="SUPFAM" id="SSF88659">
    <property type="entry name" value="Sigma3 and sigma4 domains of RNA polymerase sigma factors"/>
    <property type="match status" value="1"/>
</dbReference>
<dbReference type="Pfam" id="PF08281">
    <property type="entry name" value="Sigma70_r4_2"/>
    <property type="match status" value="1"/>
</dbReference>
<dbReference type="PANTHER" id="PTHR43133">
    <property type="entry name" value="RNA POLYMERASE ECF-TYPE SIGMA FACTO"/>
    <property type="match status" value="1"/>
</dbReference>
<dbReference type="Gene3D" id="1.10.1740.10">
    <property type="match status" value="1"/>
</dbReference>
<evidence type="ECO:0000256" key="5">
    <source>
        <dbReference type="ARBA" id="ARBA00023163"/>
    </source>
</evidence>
<dbReference type="InterPro" id="IPR036388">
    <property type="entry name" value="WH-like_DNA-bd_sf"/>
</dbReference>
<dbReference type="InterPro" id="IPR039425">
    <property type="entry name" value="RNA_pol_sigma-70-like"/>
</dbReference>
<dbReference type="PANTHER" id="PTHR43133:SF8">
    <property type="entry name" value="RNA POLYMERASE SIGMA FACTOR HI_1459-RELATED"/>
    <property type="match status" value="1"/>
</dbReference>
<reference evidence="9 10" key="1">
    <citation type="submission" date="2019-08" db="EMBL/GenBank/DDBJ databases">
        <title>Deep-cultivation of Planctomycetes and their phenomic and genomic characterization uncovers novel biology.</title>
        <authorList>
            <person name="Wiegand S."/>
            <person name="Jogler M."/>
            <person name="Boedeker C."/>
            <person name="Pinto D."/>
            <person name="Vollmers J."/>
            <person name="Rivas-Marin E."/>
            <person name="Kohn T."/>
            <person name="Peeters S.H."/>
            <person name="Heuer A."/>
            <person name="Rast P."/>
            <person name="Oberbeckmann S."/>
            <person name="Bunk B."/>
            <person name="Jeske O."/>
            <person name="Meyerdierks A."/>
            <person name="Storesund J.E."/>
            <person name="Kallscheuer N."/>
            <person name="Luecker S."/>
            <person name="Lage O.M."/>
            <person name="Pohl T."/>
            <person name="Merkel B.J."/>
            <person name="Hornburger P."/>
            <person name="Mueller R.-W."/>
            <person name="Bruemmer F."/>
            <person name="Labrenz M."/>
            <person name="Spormann A.M."/>
            <person name="Op den Camp H."/>
            <person name="Overmann J."/>
            <person name="Amann R."/>
            <person name="Jetten M.S.M."/>
            <person name="Mascher T."/>
            <person name="Medema M.H."/>
            <person name="Devos D.P."/>
            <person name="Kaster A.-K."/>
            <person name="Ovreas L."/>
            <person name="Rohde M."/>
            <person name="Galperin M.Y."/>
            <person name="Jogler C."/>
        </authorList>
    </citation>
    <scope>NUCLEOTIDE SEQUENCE [LARGE SCALE GENOMIC DNA]</scope>
    <source>
        <strain evidence="9 10">OJF2</strain>
    </source>
</reference>
<keyword evidence="4" id="KW-0238">DNA-binding</keyword>
<feature type="region of interest" description="Disordered" evidence="6">
    <location>
        <begin position="292"/>
        <end position="323"/>
    </location>
</feature>
<evidence type="ECO:0000256" key="3">
    <source>
        <dbReference type="ARBA" id="ARBA00023082"/>
    </source>
</evidence>
<dbReference type="SUPFAM" id="SSF88946">
    <property type="entry name" value="Sigma2 domain of RNA polymerase sigma factors"/>
    <property type="match status" value="1"/>
</dbReference>
<comment type="similarity">
    <text evidence="1">Belongs to the sigma-70 factor family. ECF subfamily.</text>
</comment>
<dbReference type="GO" id="GO:0016987">
    <property type="term" value="F:sigma factor activity"/>
    <property type="evidence" value="ECO:0007669"/>
    <property type="project" value="UniProtKB-KW"/>
</dbReference>
<organism evidence="9 10">
    <name type="scientific">Aquisphaera giovannonii</name>
    <dbReference type="NCBI Taxonomy" id="406548"/>
    <lineage>
        <taxon>Bacteria</taxon>
        <taxon>Pseudomonadati</taxon>
        <taxon>Planctomycetota</taxon>
        <taxon>Planctomycetia</taxon>
        <taxon>Isosphaerales</taxon>
        <taxon>Isosphaeraceae</taxon>
        <taxon>Aquisphaera</taxon>
    </lineage>
</organism>
<dbReference type="OrthoDB" id="255383at2"/>
<dbReference type="InterPro" id="IPR007627">
    <property type="entry name" value="RNA_pol_sigma70_r2"/>
</dbReference>
<evidence type="ECO:0000313" key="9">
    <source>
        <dbReference type="EMBL" id="QEH38219.1"/>
    </source>
</evidence>
<dbReference type="Gene3D" id="1.10.10.10">
    <property type="entry name" value="Winged helix-like DNA-binding domain superfamily/Winged helix DNA-binding domain"/>
    <property type="match status" value="1"/>
</dbReference>
<evidence type="ECO:0000256" key="4">
    <source>
        <dbReference type="ARBA" id="ARBA00023125"/>
    </source>
</evidence>
<dbReference type="Proteomes" id="UP000324233">
    <property type="component" value="Chromosome"/>
</dbReference>
<proteinExistence type="inferred from homology"/>
<gene>
    <name evidence="9" type="primary">sigW_18</name>
    <name evidence="9" type="ORF">OJF2_68170</name>
</gene>
<dbReference type="InterPro" id="IPR013325">
    <property type="entry name" value="RNA_pol_sigma_r2"/>
</dbReference>
<dbReference type="InterPro" id="IPR013249">
    <property type="entry name" value="RNA_pol_sigma70_r4_t2"/>
</dbReference>
<dbReference type="InterPro" id="IPR014284">
    <property type="entry name" value="RNA_pol_sigma-70_dom"/>
</dbReference>
<dbReference type="InterPro" id="IPR013324">
    <property type="entry name" value="RNA_pol_sigma_r3/r4-like"/>
</dbReference>
<dbReference type="EMBL" id="CP042997">
    <property type="protein sequence ID" value="QEH38219.1"/>
    <property type="molecule type" value="Genomic_DNA"/>
</dbReference>
<keyword evidence="3" id="KW-0731">Sigma factor</keyword>
<protein>
    <submittedName>
        <fullName evidence="9">ECF RNA polymerase sigma factor SigW</fullName>
    </submittedName>
</protein>
<evidence type="ECO:0000256" key="2">
    <source>
        <dbReference type="ARBA" id="ARBA00023015"/>
    </source>
</evidence>
<keyword evidence="5" id="KW-0804">Transcription</keyword>
<dbReference type="AlphaFoldDB" id="A0A5B9WDA9"/>
<dbReference type="RefSeq" id="WP_148597682.1">
    <property type="nucleotide sequence ID" value="NZ_CP042997.1"/>
</dbReference>
<dbReference type="Pfam" id="PF04542">
    <property type="entry name" value="Sigma70_r2"/>
    <property type="match status" value="1"/>
</dbReference>
<evidence type="ECO:0000259" key="7">
    <source>
        <dbReference type="Pfam" id="PF04542"/>
    </source>
</evidence>
<keyword evidence="10" id="KW-1185">Reference proteome</keyword>
<accession>A0A5B9WDA9</accession>
<evidence type="ECO:0000313" key="10">
    <source>
        <dbReference type="Proteomes" id="UP000324233"/>
    </source>
</evidence>
<dbReference type="GO" id="GO:0006352">
    <property type="term" value="P:DNA-templated transcription initiation"/>
    <property type="evidence" value="ECO:0007669"/>
    <property type="project" value="InterPro"/>
</dbReference>
<evidence type="ECO:0000256" key="6">
    <source>
        <dbReference type="SAM" id="MobiDB-lite"/>
    </source>
</evidence>
<sequence length="545" mass="57679">MRSGQPGSALRQLRALFAAGTAAARTDGELLARYAARRAESAEAAASAEDAFAALVDRHGPMVWGVCRRVLGDAHEAEDAFQATFLILARKAGSVRVDGSLGRWLYGVAHRVAARARAECRRREGWMERAEPESSDDPAAAAEATEIRAVVGEELDRLPAKYRCPLELCNLLGMTYEEAARQLDWPVATVKSRLARGRDRLRRKLVRRGLAPAAAGAITSVAAEARAAVPAHLAHATARAAAMPGAVALPASITNLSEGVSSMMMWEKLRLVAAVAVVALGLSAHAISRAAPGGEAGVPQPPRAEGPGPAKAGDQPADPRWTRTLPCGATIEIVGVSDCPTGPTTWWRPDGSPCPALCDPADGRIQFDSGTLRAVVARVANVPDGAQNDWSIDQGGSSMRRQAVRGGKRVPGLSEVITVLPSEAAFATARFEVAAGPWKTMQTWGPSPGARGSRDASYVFSAPIPTREGTALSVSHNIQDKSVRLIAIEVGGREVPGKVLSGSGASDFHQLTVEFDLLPARITEFRLQARPFEKVDIAGIALRRR</sequence>
<dbReference type="CDD" id="cd06171">
    <property type="entry name" value="Sigma70_r4"/>
    <property type="match status" value="1"/>
</dbReference>
<dbReference type="KEGG" id="agv:OJF2_68170"/>
<name>A0A5B9WDA9_9BACT</name>